<dbReference type="Pfam" id="PF00013">
    <property type="entry name" value="KH_1"/>
    <property type="match status" value="1"/>
</dbReference>
<dbReference type="EC" id="3.1.-.-" evidence="5 6"/>
<keyword evidence="3 5" id="KW-0378">Hydrolase</keyword>
<protein>
    <recommendedName>
        <fullName evidence="5 6">Ribonuclease Y</fullName>
        <shortName evidence="5">RNase Y</shortName>
        <ecNumber evidence="5 6">3.1.-.-</ecNumber>
    </recommendedName>
</protein>
<proteinExistence type="inferred from homology"/>
<dbReference type="InterPro" id="IPR017705">
    <property type="entry name" value="Ribonuclease_Y"/>
</dbReference>
<dbReference type="Gene3D" id="1.10.3210.10">
    <property type="entry name" value="Hypothetical protein af1432"/>
    <property type="match status" value="1"/>
</dbReference>
<dbReference type="PANTHER" id="PTHR12826">
    <property type="entry name" value="RIBONUCLEASE Y"/>
    <property type="match status" value="1"/>
</dbReference>
<evidence type="ECO:0000256" key="5">
    <source>
        <dbReference type="HAMAP-Rule" id="MF_00335"/>
    </source>
</evidence>
<dbReference type="InterPro" id="IPR022711">
    <property type="entry name" value="RNase_Y_N"/>
</dbReference>
<evidence type="ECO:0000256" key="1">
    <source>
        <dbReference type="ARBA" id="ARBA00022722"/>
    </source>
</evidence>
<accession>A0A0G2AIA4</accession>
<sequence>MISTIIAAAVALALGVGVGYLIRKQLAHTAAANAEAKAQQMLTEAKNKQQELVTEAKNKRQEILLEAKEQSLKVIEDAKRLETQRLQEVTDMQKRLEKREGMFDQKLMELEEKKTKLDEQQKSIETTRVEITTIKEEQTRKLQEVAGLAKEEALARLLKNIEDDNQEALMSRVRKLEQMTEEELERQSRKLLSLSISRFASSQCVDTTTTSVELPSDEMKGRIIGKEGRNIKAIELHTGTEIIVDDTPGMITISGFSPIRRQVAKRALEMLIKDGRIHPARIEESVTQAKKDLATDIKKAGEEALFALGIPVSSIDPKLTSILGRLKYRTSYGQNVLQHSIEVAQLSAIMAEELGADVFVCKKGGLFHDIGKAVDHDMQGAHPEIGYNIMKKFGFPEEICYQSIAHHEDKPRTIEGSIVKAADAISGSRPGARKQSLEQFLQRMEELEKTASSFEGIEKAYAIQAGREVRVFVQPERIDDLTAYKLARDIANKIEAELQYPGEVKVTVIRETRVIEYAK</sequence>
<dbReference type="InterPro" id="IPR006675">
    <property type="entry name" value="HDIG_dom"/>
</dbReference>
<dbReference type="Proteomes" id="UP000034711">
    <property type="component" value="Unassembled WGS sequence"/>
</dbReference>
<evidence type="ECO:0000256" key="3">
    <source>
        <dbReference type="ARBA" id="ARBA00022801"/>
    </source>
</evidence>
<dbReference type="InterPro" id="IPR004087">
    <property type="entry name" value="KH_dom"/>
</dbReference>
<dbReference type="SMART" id="SM00322">
    <property type="entry name" value="KH"/>
    <property type="match status" value="1"/>
</dbReference>
<evidence type="ECO:0000313" key="9">
    <source>
        <dbReference type="EMBL" id="KKW32304.1"/>
    </source>
</evidence>
<dbReference type="Pfam" id="PF01966">
    <property type="entry name" value="HD"/>
    <property type="match status" value="1"/>
</dbReference>
<feature type="domain" description="HD" evidence="8">
    <location>
        <begin position="336"/>
        <end position="428"/>
    </location>
</feature>
<dbReference type="PROSITE" id="PS51831">
    <property type="entry name" value="HD"/>
    <property type="match status" value="1"/>
</dbReference>
<gene>
    <name evidence="5" type="primary">rny</name>
    <name evidence="9" type="ORF">UY77_C0028G0002</name>
</gene>
<keyword evidence="2 5" id="KW-0255">Endonuclease</keyword>
<dbReference type="PANTHER" id="PTHR12826:SF15">
    <property type="entry name" value="RIBONUCLEASE Y"/>
    <property type="match status" value="1"/>
</dbReference>
<dbReference type="GO" id="GO:0016787">
    <property type="term" value="F:hydrolase activity"/>
    <property type="evidence" value="ECO:0007669"/>
    <property type="project" value="UniProtKB-KW"/>
</dbReference>
<dbReference type="PROSITE" id="PS50084">
    <property type="entry name" value="KH_TYPE_1"/>
    <property type="match status" value="1"/>
</dbReference>
<dbReference type="HAMAP" id="MF_00335">
    <property type="entry name" value="RNase_Y"/>
    <property type="match status" value="1"/>
</dbReference>
<dbReference type="EMBL" id="LCRI01000028">
    <property type="protein sequence ID" value="KKW32304.1"/>
    <property type="molecule type" value="Genomic_DNA"/>
</dbReference>
<dbReference type="NCBIfam" id="TIGR03319">
    <property type="entry name" value="RNase_Y"/>
    <property type="match status" value="1"/>
</dbReference>
<dbReference type="Pfam" id="PF12072">
    <property type="entry name" value="RNase_Y_N"/>
    <property type="match status" value="1"/>
</dbReference>
<reference evidence="9 10" key="1">
    <citation type="journal article" date="2015" name="Nature">
        <title>rRNA introns, odd ribosomes, and small enigmatic genomes across a large radiation of phyla.</title>
        <authorList>
            <person name="Brown C.T."/>
            <person name="Hug L.A."/>
            <person name="Thomas B.C."/>
            <person name="Sharon I."/>
            <person name="Castelle C.J."/>
            <person name="Singh A."/>
            <person name="Wilkins M.J."/>
            <person name="Williams K.H."/>
            <person name="Banfield J.F."/>
        </authorList>
    </citation>
    <scope>NUCLEOTIDE SEQUENCE [LARGE SCALE GENOMIC DNA]</scope>
</reference>
<dbReference type="InterPro" id="IPR006674">
    <property type="entry name" value="HD_domain"/>
</dbReference>
<organism evidence="9 10">
    <name type="scientific">Candidatus Uhrbacteria bacterium GW2011_GWA2_53_10</name>
    <dbReference type="NCBI Taxonomy" id="1618980"/>
    <lineage>
        <taxon>Bacteria</taxon>
        <taxon>Candidatus Uhriibacteriota</taxon>
    </lineage>
</organism>
<dbReference type="NCBIfam" id="TIGR00277">
    <property type="entry name" value="HDIG"/>
    <property type="match status" value="1"/>
</dbReference>
<dbReference type="GO" id="GO:0005886">
    <property type="term" value="C:plasma membrane"/>
    <property type="evidence" value="ECO:0007669"/>
    <property type="project" value="UniProtKB-UniRule"/>
</dbReference>
<dbReference type="InterPro" id="IPR003607">
    <property type="entry name" value="HD/PDEase_dom"/>
</dbReference>
<keyword evidence="1 5" id="KW-0540">Nuclease</keyword>
<evidence type="ECO:0000256" key="4">
    <source>
        <dbReference type="ARBA" id="ARBA00022884"/>
    </source>
</evidence>
<dbReference type="InterPro" id="IPR036612">
    <property type="entry name" value="KH_dom_type_1_sf"/>
</dbReference>
<comment type="function">
    <text evidence="5">Endoribonuclease that initiates mRNA decay.</text>
</comment>
<comment type="caution">
    <text evidence="9">The sequence shown here is derived from an EMBL/GenBank/DDBJ whole genome shotgun (WGS) entry which is preliminary data.</text>
</comment>
<name>A0A0G2AIA4_9BACT</name>
<dbReference type="Gene3D" id="3.30.1370.10">
    <property type="entry name" value="K Homology domain, type 1"/>
    <property type="match status" value="1"/>
</dbReference>
<dbReference type="PATRIC" id="fig|1618980.3.peg.443"/>
<dbReference type="CDD" id="cd00077">
    <property type="entry name" value="HDc"/>
    <property type="match status" value="1"/>
</dbReference>
<keyword evidence="7" id="KW-0175">Coiled coil</keyword>
<dbReference type="InterPro" id="IPR004088">
    <property type="entry name" value="KH_dom_type_1"/>
</dbReference>
<dbReference type="CDD" id="cd22431">
    <property type="entry name" value="KH-I_RNaseY"/>
    <property type="match status" value="1"/>
</dbReference>
<evidence type="ECO:0000256" key="2">
    <source>
        <dbReference type="ARBA" id="ARBA00022759"/>
    </source>
</evidence>
<evidence type="ECO:0000259" key="8">
    <source>
        <dbReference type="PROSITE" id="PS51831"/>
    </source>
</evidence>
<dbReference type="GO" id="GO:0004521">
    <property type="term" value="F:RNA endonuclease activity"/>
    <property type="evidence" value="ECO:0007669"/>
    <property type="project" value="UniProtKB-UniRule"/>
</dbReference>
<feature type="coiled-coil region" evidence="7">
    <location>
        <begin position="107"/>
        <end position="137"/>
    </location>
</feature>
<dbReference type="SUPFAM" id="SSF54791">
    <property type="entry name" value="Eukaryotic type KH-domain (KH-domain type I)"/>
    <property type="match status" value="1"/>
</dbReference>
<evidence type="ECO:0000313" key="10">
    <source>
        <dbReference type="Proteomes" id="UP000034711"/>
    </source>
</evidence>
<keyword evidence="4 5" id="KW-0694">RNA-binding</keyword>
<evidence type="ECO:0000256" key="7">
    <source>
        <dbReference type="SAM" id="Coils"/>
    </source>
</evidence>
<dbReference type="AlphaFoldDB" id="A0A0G2AIA4"/>
<dbReference type="SUPFAM" id="SSF109604">
    <property type="entry name" value="HD-domain/PDEase-like"/>
    <property type="match status" value="1"/>
</dbReference>
<evidence type="ECO:0000256" key="6">
    <source>
        <dbReference type="NCBIfam" id="TIGR03319"/>
    </source>
</evidence>
<dbReference type="GO" id="GO:0006402">
    <property type="term" value="P:mRNA catabolic process"/>
    <property type="evidence" value="ECO:0007669"/>
    <property type="project" value="UniProtKB-UniRule"/>
</dbReference>
<dbReference type="SMART" id="SM00471">
    <property type="entry name" value="HDc"/>
    <property type="match status" value="1"/>
</dbReference>
<feature type="coiled-coil region" evidence="7">
    <location>
        <begin position="31"/>
        <end position="66"/>
    </location>
</feature>
<comment type="similarity">
    <text evidence="5">Belongs to the RNase Y family.</text>
</comment>
<dbReference type="GO" id="GO:0003723">
    <property type="term" value="F:RNA binding"/>
    <property type="evidence" value="ECO:0007669"/>
    <property type="project" value="UniProtKB-UniRule"/>
</dbReference>